<feature type="coiled-coil region" evidence="11">
    <location>
        <begin position="81"/>
        <end position="115"/>
    </location>
</feature>
<evidence type="ECO:0000256" key="3">
    <source>
        <dbReference type="ARBA" id="ARBA00023125"/>
    </source>
</evidence>
<evidence type="ECO:0000256" key="11">
    <source>
        <dbReference type="SAM" id="Coils"/>
    </source>
</evidence>
<dbReference type="PROSITE" id="PS00027">
    <property type="entry name" value="HOMEOBOX_1"/>
    <property type="match status" value="1"/>
</dbReference>
<organism evidence="14">
    <name type="scientific">Sesamum radiatum</name>
    <name type="common">Black benniseed</name>
    <dbReference type="NCBI Taxonomy" id="300843"/>
    <lineage>
        <taxon>Eukaryota</taxon>
        <taxon>Viridiplantae</taxon>
        <taxon>Streptophyta</taxon>
        <taxon>Embryophyta</taxon>
        <taxon>Tracheophyta</taxon>
        <taxon>Spermatophyta</taxon>
        <taxon>Magnoliopsida</taxon>
        <taxon>eudicotyledons</taxon>
        <taxon>Gunneridae</taxon>
        <taxon>Pentapetalae</taxon>
        <taxon>asterids</taxon>
        <taxon>lamiids</taxon>
        <taxon>Lamiales</taxon>
        <taxon>Pedaliaceae</taxon>
        <taxon>Sesamum</taxon>
    </lineage>
</organism>
<comment type="caution">
    <text evidence="14">The sequence shown here is derived from an EMBL/GenBank/DDBJ whole genome shotgun (WGS) entry which is preliminary data.</text>
</comment>
<comment type="similarity">
    <text evidence="7 10">Belongs to the HD-ZIP homeobox family. Class I subfamily.</text>
</comment>
<dbReference type="SMART" id="SM00389">
    <property type="entry name" value="HOX"/>
    <property type="match status" value="1"/>
</dbReference>
<evidence type="ECO:0000256" key="9">
    <source>
        <dbReference type="RuleBase" id="RU000682"/>
    </source>
</evidence>
<feature type="DNA-binding region" description="Homeobox" evidence="8">
    <location>
        <begin position="31"/>
        <end position="90"/>
    </location>
</feature>
<dbReference type="GO" id="GO:0000981">
    <property type="term" value="F:DNA-binding transcription factor activity, RNA polymerase II-specific"/>
    <property type="evidence" value="ECO:0007669"/>
    <property type="project" value="UniProtKB-UniRule"/>
</dbReference>
<keyword evidence="5 10" id="KW-0804">Transcription</keyword>
<evidence type="ECO:0000256" key="4">
    <source>
        <dbReference type="ARBA" id="ARBA00023155"/>
    </source>
</evidence>
<keyword evidence="11" id="KW-0175">Coiled coil</keyword>
<evidence type="ECO:0000256" key="8">
    <source>
        <dbReference type="PROSITE-ProRule" id="PRU00108"/>
    </source>
</evidence>
<dbReference type="Pfam" id="PF02183">
    <property type="entry name" value="HALZ"/>
    <property type="match status" value="1"/>
</dbReference>
<feature type="domain" description="Homeobox" evidence="13">
    <location>
        <begin position="29"/>
        <end position="89"/>
    </location>
</feature>
<evidence type="ECO:0000256" key="2">
    <source>
        <dbReference type="ARBA" id="ARBA00023015"/>
    </source>
</evidence>
<evidence type="ECO:0000259" key="13">
    <source>
        <dbReference type="PROSITE" id="PS50071"/>
    </source>
</evidence>
<dbReference type="PANTHER" id="PTHR24326:SF591">
    <property type="entry name" value="HOMEOBOX-LEUCINE ZIPPER PROTEIN ATHB-51-RELATED"/>
    <property type="match status" value="1"/>
</dbReference>
<dbReference type="GO" id="GO:0043565">
    <property type="term" value="F:sequence-specific DNA binding"/>
    <property type="evidence" value="ECO:0007669"/>
    <property type="project" value="InterPro"/>
</dbReference>
<dbReference type="InterPro" id="IPR000047">
    <property type="entry name" value="HTH_motif"/>
</dbReference>
<dbReference type="InterPro" id="IPR017970">
    <property type="entry name" value="Homeobox_CS"/>
</dbReference>
<dbReference type="InterPro" id="IPR003106">
    <property type="entry name" value="Leu_zip_homeo"/>
</dbReference>
<feature type="compositionally biased region" description="Polar residues" evidence="12">
    <location>
        <begin position="1"/>
        <end position="28"/>
    </location>
</feature>
<dbReference type="GO" id="GO:0045893">
    <property type="term" value="P:positive regulation of DNA-templated transcription"/>
    <property type="evidence" value="ECO:0007669"/>
    <property type="project" value="TreeGrafter"/>
</dbReference>
<name>A0AAW2R4N3_SESRA</name>
<dbReference type="PRINTS" id="PR00031">
    <property type="entry name" value="HTHREPRESSR"/>
</dbReference>
<dbReference type="FunFam" id="1.10.10.60:FF:000385">
    <property type="entry name" value="Putative homeobox-leucine zipper protein ATHB-51"/>
    <property type="match status" value="1"/>
</dbReference>
<protein>
    <recommendedName>
        <fullName evidence="10">Homeobox-leucine zipper protein</fullName>
    </recommendedName>
    <alternativeName>
        <fullName evidence="10">HD-ZIP protein</fullName>
    </alternativeName>
    <alternativeName>
        <fullName evidence="10">Homeodomain transcription factor</fullName>
    </alternativeName>
</protein>
<sequence length="201" mass="23165">MKQPTMQTSTQHTMLPTFMEKSNSSMNIYGQDPKKKRLSSEQLESLENSFQEEIKLDPDRKMKLARELGLQPRQIAVWFQNRRARWKGKQLERLYDALKQEFDAVSREKHKLQQEVLALRAILKDQVAKKQVSTGYTEVISGEETVESTSIPSSDNTPAGPPDNVPHHQIAECNYVFNVEDYNQVMMTPTPYNWPPLPSCP</sequence>
<evidence type="ECO:0000313" key="14">
    <source>
        <dbReference type="EMBL" id="KAL0374964.1"/>
    </source>
</evidence>
<feature type="region of interest" description="Disordered" evidence="12">
    <location>
        <begin position="1"/>
        <end position="39"/>
    </location>
</feature>
<evidence type="ECO:0000256" key="10">
    <source>
        <dbReference type="RuleBase" id="RU369038"/>
    </source>
</evidence>
<keyword evidence="2 10" id="KW-0805">Transcription regulation</keyword>
<dbReference type="InterPro" id="IPR009057">
    <property type="entry name" value="Homeodomain-like_sf"/>
</dbReference>
<feature type="region of interest" description="Disordered" evidence="12">
    <location>
        <begin position="143"/>
        <end position="167"/>
    </location>
</feature>
<dbReference type="Gene3D" id="1.10.10.60">
    <property type="entry name" value="Homeodomain-like"/>
    <property type="match status" value="1"/>
</dbReference>
<keyword evidence="3 8" id="KW-0238">DNA-binding</keyword>
<dbReference type="GO" id="GO:0005634">
    <property type="term" value="C:nucleus"/>
    <property type="evidence" value="ECO:0007669"/>
    <property type="project" value="UniProtKB-SubCell"/>
</dbReference>
<reference evidence="14" key="2">
    <citation type="journal article" date="2024" name="Plant">
        <title>Genomic evolution and insights into agronomic trait innovations of Sesamum species.</title>
        <authorList>
            <person name="Miao H."/>
            <person name="Wang L."/>
            <person name="Qu L."/>
            <person name="Liu H."/>
            <person name="Sun Y."/>
            <person name="Le M."/>
            <person name="Wang Q."/>
            <person name="Wei S."/>
            <person name="Zheng Y."/>
            <person name="Lin W."/>
            <person name="Duan Y."/>
            <person name="Cao H."/>
            <person name="Xiong S."/>
            <person name="Wang X."/>
            <person name="Wei L."/>
            <person name="Li C."/>
            <person name="Ma Q."/>
            <person name="Ju M."/>
            <person name="Zhao R."/>
            <person name="Li G."/>
            <person name="Mu C."/>
            <person name="Tian Q."/>
            <person name="Mei H."/>
            <person name="Zhang T."/>
            <person name="Gao T."/>
            <person name="Zhang H."/>
        </authorList>
    </citation>
    <scope>NUCLEOTIDE SEQUENCE</scope>
    <source>
        <strain evidence="14">G02</strain>
    </source>
</reference>
<evidence type="ECO:0000256" key="6">
    <source>
        <dbReference type="ARBA" id="ARBA00023242"/>
    </source>
</evidence>
<dbReference type="InterPro" id="IPR001356">
    <property type="entry name" value="HD"/>
</dbReference>
<dbReference type="EMBL" id="JACGWJ010000014">
    <property type="protein sequence ID" value="KAL0374964.1"/>
    <property type="molecule type" value="Genomic_DNA"/>
</dbReference>
<evidence type="ECO:0000256" key="12">
    <source>
        <dbReference type="SAM" id="MobiDB-lite"/>
    </source>
</evidence>
<evidence type="ECO:0000256" key="5">
    <source>
        <dbReference type="ARBA" id="ARBA00023163"/>
    </source>
</evidence>
<gene>
    <name evidence="14" type="ORF">Sradi_3412100</name>
</gene>
<proteinExistence type="inferred from homology"/>
<reference evidence="14" key="1">
    <citation type="submission" date="2020-06" db="EMBL/GenBank/DDBJ databases">
        <authorList>
            <person name="Li T."/>
            <person name="Hu X."/>
            <person name="Zhang T."/>
            <person name="Song X."/>
            <person name="Zhang H."/>
            <person name="Dai N."/>
            <person name="Sheng W."/>
            <person name="Hou X."/>
            <person name="Wei L."/>
        </authorList>
    </citation>
    <scope>NUCLEOTIDE SEQUENCE</scope>
    <source>
        <strain evidence="14">G02</strain>
        <tissue evidence="14">Leaf</tissue>
    </source>
</reference>
<dbReference type="PANTHER" id="PTHR24326">
    <property type="entry name" value="HOMEOBOX-LEUCINE ZIPPER PROTEIN"/>
    <property type="match status" value="1"/>
</dbReference>
<keyword evidence="6 8" id="KW-0539">Nucleus</keyword>
<comment type="subcellular location">
    <subcellularLocation>
        <location evidence="1 8 9">Nucleus</location>
    </subcellularLocation>
</comment>
<comment type="function">
    <text evidence="10">Transcription factor.</text>
</comment>
<dbReference type="PROSITE" id="PS50071">
    <property type="entry name" value="HOMEOBOX_2"/>
    <property type="match status" value="1"/>
</dbReference>
<dbReference type="SUPFAM" id="SSF46689">
    <property type="entry name" value="Homeodomain-like"/>
    <property type="match status" value="1"/>
</dbReference>
<accession>A0AAW2R4N3</accession>
<dbReference type="InterPro" id="IPR045224">
    <property type="entry name" value="HDZip_class_I_plant"/>
</dbReference>
<evidence type="ECO:0000256" key="1">
    <source>
        <dbReference type="ARBA" id="ARBA00004123"/>
    </source>
</evidence>
<dbReference type="CDD" id="cd00086">
    <property type="entry name" value="homeodomain"/>
    <property type="match status" value="1"/>
</dbReference>
<dbReference type="AlphaFoldDB" id="A0AAW2R4N3"/>
<evidence type="ECO:0000256" key="7">
    <source>
        <dbReference type="ARBA" id="ARBA00025748"/>
    </source>
</evidence>
<feature type="compositionally biased region" description="Polar residues" evidence="12">
    <location>
        <begin position="147"/>
        <end position="157"/>
    </location>
</feature>
<keyword evidence="4 8" id="KW-0371">Homeobox</keyword>
<dbReference type="Pfam" id="PF00046">
    <property type="entry name" value="Homeodomain"/>
    <property type="match status" value="1"/>
</dbReference>